<evidence type="ECO:0000256" key="1">
    <source>
        <dbReference type="ARBA" id="ARBA00004477"/>
    </source>
</evidence>
<dbReference type="OrthoDB" id="69461at2759"/>
<dbReference type="HAMAP" id="MF_03113">
    <property type="entry name" value="Get1"/>
    <property type="match status" value="1"/>
</dbReference>
<reference evidence="12 13" key="1">
    <citation type="submission" date="2016-07" db="EMBL/GenBank/DDBJ databases">
        <title>Comparative genomics of the entomopathogenic fungus Beauveria bassiana.</title>
        <authorList>
            <person name="Valero Jimenez C.A."/>
            <person name="Zwaan B.J."/>
            <person name="Van Kan J.A."/>
            <person name="Takken W."/>
            <person name="Debets A.J."/>
            <person name="Schoustra S.E."/>
            <person name="Koenraadt C.J."/>
        </authorList>
    </citation>
    <scope>NUCLEOTIDE SEQUENCE [LARGE SCALE GENOMIC DNA]</scope>
    <source>
        <strain evidence="12 13">ARSEF 8028</strain>
    </source>
</reference>
<dbReference type="AlphaFoldDB" id="A0A2S7Y913"/>
<feature type="transmembrane region" description="Helical" evidence="11">
    <location>
        <begin position="12"/>
        <end position="33"/>
    </location>
</feature>
<name>A0A2S7Y913_BEABA</name>
<dbReference type="EMBL" id="JRHA01000003">
    <property type="protein sequence ID" value="PQK12443.1"/>
    <property type="molecule type" value="Genomic_DNA"/>
</dbReference>
<feature type="region of interest" description="Disordered" evidence="10">
    <location>
        <begin position="200"/>
        <end position="227"/>
    </location>
</feature>
<evidence type="ECO:0000256" key="7">
    <source>
        <dbReference type="ARBA" id="ARBA00023054"/>
    </source>
</evidence>
<evidence type="ECO:0000256" key="8">
    <source>
        <dbReference type="ARBA" id="ARBA00023136"/>
    </source>
</evidence>
<evidence type="ECO:0000313" key="13">
    <source>
        <dbReference type="Proteomes" id="UP000237441"/>
    </source>
</evidence>
<evidence type="ECO:0000256" key="5">
    <source>
        <dbReference type="ARBA" id="ARBA00022824"/>
    </source>
</evidence>
<keyword evidence="6 9" id="KW-1133">Transmembrane helix</keyword>
<dbReference type="GO" id="GO:0043495">
    <property type="term" value="F:protein-membrane adaptor activity"/>
    <property type="evidence" value="ECO:0007669"/>
    <property type="project" value="TreeGrafter"/>
</dbReference>
<comment type="similarity">
    <text evidence="2 9">Belongs to the WRB/GET1 family.</text>
</comment>
<comment type="subcellular location">
    <subcellularLocation>
        <location evidence="1">Endoplasmic reticulum membrane</location>
        <topology evidence="1">Multi-pass membrane protein</topology>
    </subcellularLocation>
</comment>
<dbReference type="GO" id="GO:0005789">
    <property type="term" value="C:endoplasmic reticulum membrane"/>
    <property type="evidence" value="ECO:0007669"/>
    <property type="project" value="UniProtKB-SubCell"/>
</dbReference>
<evidence type="ECO:0000256" key="6">
    <source>
        <dbReference type="ARBA" id="ARBA00022989"/>
    </source>
</evidence>
<feature type="topological domain" description="Cytoplasmic" evidence="9">
    <location>
        <begin position="180"/>
        <end position="227"/>
    </location>
</feature>
<proteinExistence type="inferred from homology"/>
<keyword evidence="3 9" id="KW-0813">Transport</keyword>
<dbReference type="GO" id="GO:0071816">
    <property type="term" value="P:tail-anchored membrane protein insertion into ER membrane"/>
    <property type="evidence" value="ECO:0007669"/>
    <property type="project" value="InterPro"/>
</dbReference>
<evidence type="ECO:0000256" key="2">
    <source>
        <dbReference type="ARBA" id="ARBA00010799"/>
    </source>
</evidence>
<comment type="caution">
    <text evidence="9">Lacks conserved residue(s) required for the propagation of feature annotation.</text>
</comment>
<dbReference type="Pfam" id="PF04420">
    <property type="entry name" value="CHD5"/>
    <property type="match status" value="1"/>
</dbReference>
<keyword evidence="8 9" id="KW-0472">Membrane</keyword>
<gene>
    <name evidence="9" type="primary">GET1</name>
    <name evidence="12" type="ORF">BB8028_0003g10600</name>
</gene>
<comment type="caution">
    <text evidence="12">The sequence shown here is derived from an EMBL/GenBank/DDBJ whole genome shotgun (WGS) entry which is preliminary data.</text>
</comment>
<dbReference type="GO" id="GO:0043529">
    <property type="term" value="C:GET complex"/>
    <property type="evidence" value="ECO:0007669"/>
    <property type="project" value="InterPro"/>
</dbReference>
<accession>A0A2S7Y913</accession>
<feature type="compositionally biased region" description="Basic and acidic residues" evidence="10">
    <location>
        <begin position="201"/>
        <end position="227"/>
    </location>
</feature>
<evidence type="ECO:0000256" key="4">
    <source>
        <dbReference type="ARBA" id="ARBA00022692"/>
    </source>
</evidence>
<dbReference type="PANTHER" id="PTHR42650">
    <property type="entry name" value="TAIL-ANCHORED PROTEIN INSERTION RECEPTOR WRB"/>
    <property type="match status" value="1"/>
</dbReference>
<evidence type="ECO:0000256" key="11">
    <source>
        <dbReference type="SAM" id="Phobius"/>
    </source>
</evidence>
<protein>
    <submittedName>
        <fullName evidence="12">Uncharacterized protein</fullName>
    </submittedName>
</protein>
<evidence type="ECO:0000256" key="10">
    <source>
        <dbReference type="SAM" id="MobiDB-lite"/>
    </source>
</evidence>
<dbReference type="Gene3D" id="1.10.287.660">
    <property type="entry name" value="Helix hairpin bin"/>
    <property type="match status" value="1"/>
</dbReference>
<feature type="topological domain" description="Lumenal" evidence="9">
    <location>
        <begin position="1"/>
        <end position="11"/>
    </location>
</feature>
<keyword evidence="4 9" id="KW-0812">Transmembrane</keyword>
<dbReference type="InterPro" id="IPR027538">
    <property type="entry name" value="Get1_fungi"/>
</dbReference>
<dbReference type="Proteomes" id="UP000237441">
    <property type="component" value="Unassembled WGS sequence"/>
</dbReference>
<evidence type="ECO:0000256" key="9">
    <source>
        <dbReference type="HAMAP-Rule" id="MF_03113"/>
    </source>
</evidence>
<sequence length="227" mass="25824">MRQCNEKMPSLLVVIFVVEAVVHVINLVGGTVLNDLIWTAINYLPVPTSKTAAEQRKTQAEYLKVRRELNATSSQDDFAKWAKIRRQHDKLLDQLEKQKKGLEASRASFDKYLSAVRFLVTRAPQYALPFWYAKEPMLWLPHGWFPYYAEWIISFPRGPMGSVSIASWQLACTTVIVLVSDMLRGLIQLFFSSRAAAVPSKTKEAPFKAANEKVRETTSSEETKKKA</sequence>
<dbReference type="InterPro" id="IPR028945">
    <property type="entry name" value="Get1"/>
</dbReference>
<dbReference type="InterPro" id="IPR029012">
    <property type="entry name" value="Helix_hairpin_bin_sf"/>
</dbReference>
<organism evidence="12 13">
    <name type="scientific">Beauveria bassiana</name>
    <name type="common">White muscardine disease fungus</name>
    <name type="synonym">Tritirachium shiotae</name>
    <dbReference type="NCBI Taxonomy" id="176275"/>
    <lineage>
        <taxon>Eukaryota</taxon>
        <taxon>Fungi</taxon>
        <taxon>Dikarya</taxon>
        <taxon>Ascomycota</taxon>
        <taxon>Pezizomycotina</taxon>
        <taxon>Sordariomycetes</taxon>
        <taxon>Hypocreomycetidae</taxon>
        <taxon>Hypocreales</taxon>
        <taxon>Cordycipitaceae</taxon>
        <taxon>Beauveria</taxon>
    </lineage>
</organism>
<evidence type="ECO:0000313" key="12">
    <source>
        <dbReference type="EMBL" id="PQK12443.1"/>
    </source>
</evidence>
<dbReference type="PANTHER" id="PTHR42650:SF1">
    <property type="entry name" value="GUIDED ENTRY OF TAIL-ANCHORED PROTEINS FACTOR 1"/>
    <property type="match status" value="1"/>
</dbReference>
<evidence type="ECO:0000256" key="3">
    <source>
        <dbReference type="ARBA" id="ARBA00022448"/>
    </source>
</evidence>
<keyword evidence="7" id="KW-0175">Coiled coil</keyword>
<dbReference type="FunFam" id="1.10.287.660:FF:000006">
    <property type="entry name" value="Protein GET1"/>
    <property type="match status" value="1"/>
</dbReference>
<keyword evidence="5 9" id="KW-0256">Endoplasmic reticulum</keyword>